<evidence type="ECO:0000313" key="1">
    <source>
        <dbReference type="EMBL" id="WDI33142.1"/>
    </source>
</evidence>
<keyword evidence="2" id="KW-1185">Reference proteome</keyword>
<dbReference type="RefSeq" id="WP_274495106.1">
    <property type="nucleotide sequence ID" value="NZ_CP118166.1"/>
</dbReference>
<accession>A0AAE9ZI76</accession>
<gene>
    <name evidence="1" type="ORF">PUV54_08020</name>
</gene>
<protein>
    <submittedName>
        <fullName evidence="1">DUF938 domain-containing protein</fullName>
    </submittedName>
</protein>
<dbReference type="PANTHER" id="PTHR20974">
    <property type="entry name" value="UPF0585 PROTEIN CG18661"/>
    <property type="match status" value="1"/>
</dbReference>
<dbReference type="AlphaFoldDB" id="A0AAE9ZI76"/>
<evidence type="ECO:0000313" key="2">
    <source>
        <dbReference type="Proteomes" id="UP001214043"/>
    </source>
</evidence>
<dbReference type="InterPro" id="IPR010342">
    <property type="entry name" value="DUF938"/>
</dbReference>
<dbReference type="CDD" id="cd02440">
    <property type="entry name" value="AdoMet_MTases"/>
    <property type="match status" value="1"/>
</dbReference>
<dbReference type="Proteomes" id="UP001214043">
    <property type="component" value="Chromosome"/>
</dbReference>
<proteinExistence type="predicted"/>
<dbReference type="SUPFAM" id="SSF53335">
    <property type="entry name" value="S-adenosyl-L-methionine-dependent methyltransferases"/>
    <property type="match status" value="1"/>
</dbReference>
<dbReference type="PANTHER" id="PTHR20974:SF0">
    <property type="entry name" value="UPF0585 PROTEIN CG18661"/>
    <property type="match status" value="1"/>
</dbReference>
<dbReference type="EMBL" id="CP118166">
    <property type="protein sequence ID" value="WDI33142.1"/>
    <property type="molecule type" value="Genomic_DNA"/>
</dbReference>
<dbReference type="Gene3D" id="3.40.50.150">
    <property type="entry name" value="Vaccinia Virus protein VP39"/>
    <property type="match status" value="1"/>
</dbReference>
<reference evidence="1" key="1">
    <citation type="submission" date="2023-02" db="EMBL/GenBank/DDBJ databases">
        <title>Genome sequence of Hyphococcus flavus.</title>
        <authorList>
            <person name="Rong J.-C."/>
            <person name="Zhao Q."/>
            <person name="Yi M."/>
            <person name="Wu J.-Y."/>
        </authorList>
    </citation>
    <scope>NUCLEOTIDE SEQUENCE</scope>
    <source>
        <strain evidence="1">MCCC 1K03223</strain>
    </source>
</reference>
<name>A0AAE9ZI76_9PROT</name>
<dbReference type="InterPro" id="IPR029063">
    <property type="entry name" value="SAM-dependent_MTases_sf"/>
</dbReference>
<sequence length="218" mass="23677">MSDKPKKIALEDRANAGQRQFSPSVARNRDPIRDVFLKFMPDAGKILEIGGGTGEHGVHLAAALPNVRWLTGDPDAASRASIAAWIAETCLANLAKPHAIDVTTGEWGVEKEAPFDGLVSINMIHIAPFEAAQGLFTGAGRLLRAGGKLFLYGPFSRRGIHTAPSNEAFDASLKSRDPRWGVRDLEQEIVPLAQKNALMLEHTVEMPANNFSVVFRKT</sequence>
<organism evidence="1 2">
    <name type="scientific">Hyphococcus flavus</name>
    <dbReference type="NCBI Taxonomy" id="1866326"/>
    <lineage>
        <taxon>Bacteria</taxon>
        <taxon>Pseudomonadati</taxon>
        <taxon>Pseudomonadota</taxon>
        <taxon>Alphaproteobacteria</taxon>
        <taxon>Parvularculales</taxon>
        <taxon>Parvularculaceae</taxon>
        <taxon>Hyphococcus</taxon>
    </lineage>
</organism>
<dbReference type="KEGG" id="hfl:PUV54_08020"/>
<dbReference type="Pfam" id="PF06080">
    <property type="entry name" value="DUF938"/>
    <property type="match status" value="1"/>
</dbReference>